<dbReference type="InterPro" id="IPR016301">
    <property type="entry name" value="Ade2_fungi/plant"/>
</dbReference>
<dbReference type="HAMAP" id="MF_01928">
    <property type="entry name" value="PurK"/>
    <property type="match status" value="1"/>
</dbReference>
<dbReference type="NCBIfam" id="TIGR01161">
    <property type="entry name" value="purK"/>
    <property type="match status" value="1"/>
</dbReference>
<dbReference type="EC" id="4.1.1.21" evidence="4"/>
<dbReference type="Gene3D" id="3.40.50.20">
    <property type="match status" value="1"/>
</dbReference>
<evidence type="ECO:0000256" key="5">
    <source>
        <dbReference type="ARBA" id="ARBA00022741"/>
    </source>
</evidence>
<dbReference type="InterPro" id="IPR016185">
    <property type="entry name" value="PreATP-grasp_dom_sf"/>
</dbReference>
<evidence type="ECO:0000256" key="8">
    <source>
        <dbReference type="ARBA" id="ARBA00022840"/>
    </source>
</evidence>
<dbReference type="InterPro" id="IPR000031">
    <property type="entry name" value="PurE_dom"/>
</dbReference>
<dbReference type="InterPro" id="IPR013815">
    <property type="entry name" value="ATP_grasp_subdomain_1"/>
</dbReference>
<dbReference type="UniPathway" id="UPA00074">
    <property type="reaction ID" value="UER00130"/>
</dbReference>
<dbReference type="Pfam" id="PF02222">
    <property type="entry name" value="ATP-grasp"/>
    <property type="match status" value="1"/>
</dbReference>
<dbReference type="Pfam" id="PF00731">
    <property type="entry name" value="AIRC"/>
    <property type="match status" value="1"/>
</dbReference>
<dbReference type="Pfam" id="PF22660">
    <property type="entry name" value="RS_preATP-grasp-like"/>
    <property type="match status" value="1"/>
</dbReference>
<dbReference type="GO" id="GO:0005524">
    <property type="term" value="F:ATP binding"/>
    <property type="evidence" value="ECO:0007669"/>
    <property type="project" value="UniProtKB-UniRule"/>
</dbReference>
<comment type="catalytic activity">
    <reaction evidence="1">
        <text>5-amino-1-(5-phospho-D-ribosyl)imidazole-4-carboxylate + H(+) = 5-amino-1-(5-phospho-beta-D-ribosyl)imidazole + CO2</text>
        <dbReference type="Rhea" id="RHEA:10792"/>
        <dbReference type="ChEBI" id="CHEBI:15378"/>
        <dbReference type="ChEBI" id="CHEBI:16526"/>
        <dbReference type="ChEBI" id="CHEBI:77657"/>
        <dbReference type="ChEBI" id="CHEBI:137981"/>
        <dbReference type="EC" id="4.1.1.21"/>
    </reaction>
</comment>
<keyword evidence="7" id="KW-0210">Decarboxylase</keyword>
<reference evidence="14" key="1">
    <citation type="submission" date="2021-01" db="EMBL/GenBank/DDBJ databases">
        <authorList>
            <person name="Corre E."/>
            <person name="Pelletier E."/>
            <person name="Niang G."/>
            <person name="Scheremetjew M."/>
            <person name="Finn R."/>
            <person name="Kale V."/>
            <person name="Holt S."/>
            <person name="Cochrane G."/>
            <person name="Meng A."/>
            <person name="Brown T."/>
            <person name="Cohen L."/>
        </authorList>
    </citation>
    <scope>NUCLEOTIDE SEQUENCE</scope>
    <source>
        <strain evidence="14">CCMP494</strain>
    </source>
</reference>
<dbReference type="NCBIfam" id="TIGR01162">
    <property type="entry name" value="purE"/>
    <property type="match status" value="1"/>
</dbReference>
<dbReference type="SUPFAM" id="SSF51246">
    <property type="entry name" value="Rudiment single hybrid motif"/>
    <property type="match status" value="1"/>
</dbReference>
<proteinExistence type="inferred from homology"/>
<keyword evidence="5 11" id="KW-0547">Nucleotide-binding</keyword>
<dbReference type="HAMAP" id="MF_01929">
    <property type="entry name" value="PurE_classI"/>
    <property type="match status" value="1"/>
</dbReference>
<feature type="domain" description="ATP-grasp" evidence="13">
    <location>
        <begin position="158"/>
        <end position="346"/>
    </location>
</feature>
<evidence type="ECO:0000256" key="4">
    <source>
        <dbReference type="ARBA" id="ARBA00012329"/>
    </source>
</evidence>
<dbReference type="InterPro" id="IPR054350">
    <property type="entry name" value="PurT/PurK_preATP-grasp"/>
</dbReference>
<accession>A0A7S0KRI4</accession>
<dbReference type="PIRSF" id="PIRSF001340">
    <property type="entry name" value="AIR_carboxylase"/>
    <property type="match status" value="1"/>
</dbReference>
<dbReference type="InterPro" id="IPR011054">
    <property type="entry name" value="Rudment_hybrid_motif"/>
</dbReference>
<dbReference type="Gene3D" id="3.40.50.1970">
    <property type="match status" value="1"/>
</dbReference>
<evidence type="ECO:0000256" key="9">
    <source>
        <dbReference type="ARBA" id="ARBA00023239"/>
    </source>
</evidence>
<evidence type="ECO:0000313" key="14">
    <source>
        <dbReference type="EMBL" id="CAD8590316.1"/>
    </source>
</evidence>
<dbReference type="AlphaFoldDB" id="A0A7S0KRI4"/>
<dbReference type="PANTHER" id="PTHR11609">
    <property type="entry name" value="PURINE BIOSYNTHESIS PROTEIN 6/7, PUR6/7"/>
    <property type="match status" value="1"/>
</dbReference>
<gene>
    <name evidence="14" type="ORF">MSP1404_LOCUS7720</name>
</gene>
<dbReference type="InterPro" id="IPR003135">
    <property type="entry name" value="ATP-grasp_carboxylate-amine"/>
</dbReference>
<dbReference type="SMART" id="SM01001">
    <property type="entry name" value="AIRC"/>
    <property type="match status" value="1"/>
</dbReference>
<comment type="similarity">
    <text evidence="3">In the C-terminal section; belongs to the AIR carboxylase family. Class I subfamily.</text>
</comment>
<dbReference type="FunFam" id="3.40.50.1970:FF:000013">
    <property type="entry name" value="Phosphoribosylaminoimidazole carboxylase"/>
    <property type="match status" value="1"/>
</dbReference>
<dbReference type="InterPro" id="IPR011761">
    <property type="entry name" value="ATP-grasp"/>
</dbReference>
<keyword evidence="8 11" id="KW-0067">ATP-binding</keyword>
<protein>
    <recommendedName>
        <fullName evidence="4">phosphoribosylaminoimidazole carboxylase</fullName>
        <ecNumber evidence="4">4.1.1.21</ecNumber>
    </recommendedName>
    <alternativeName>
        <fullName evidence="10">AIR carboxylase</fullName>
    </alternativeName>
</protein>
<dbReference type="Gene3D" id="3.30.1490.20">
    <property type="entry name" value="ATP-grasp fold, A domain"/>
    <property type="match status" value="1"/>
</dbReference>
<evidence type="ECO:0000256" key="7">
    <source>
        <dbReference type="ARBA" id="ARBA00022793"/>
    </source>
</evidence>
<evidence type="ECO:0000256" key="6">
    <source>
        <dbReference type="ARBA" id="ARBA00022755"/>
    </source>
</evidence>
<evidence type="ECO:0000256" key="1">
    <source>
        <dbReference type="ARBA" id="ARBA00001244"/>
    </source>
</evidence>
<dbReference type="SUPFAM" id="SSF56059">
    <property type="entry name" value="Glutathione synthetase ATP-binding domain-like"/>
    <property type="match status" value="1"/>
</dbReference>
<dbReference type="FunFam" id="3.30.470.20:FF:000037">
    <property type="entry name" value="Phosphoribosylaminoimidazole carboxylase, chloroplastic"/>
    <property type="match status" value="1"/>
</dbReference>
<keyword evidence="9" id="KW-0456">Lyase</keyword>
<dbReference type="InterPro" id="IPR040686">
    <property type="entry name" value="PurK_C"/>
</dbReference>
<dbReference type="PANTHER" id="PTHR11609:SF5">
    <property type="entry name" value="PHOSPHORIBOSYLAMINOIMIDAZOLE CARBOXYLASE"/>
    <property type="match status" value="1"/>
</dbReference>
<dbReference type="SUPFAM" id="SSF52440">
    <property type="entry name" value="PreATP-grasp domain"/>
    <property type="match status" value="1"/>
</dbReference>
<dbReference type="PROSITE" id="PS50975">
    <property type="entry name" value="ATP_GRASP"/>
    <property type="match status" value="1"/>
</dbReference>
<evidence type="ECO:0000256" key="2">
    <source>
        <dbReference type="ARBA" id="ARBA00004747"/>
    </source>
</evidence>
<dbReference type="GO" id="GO:0004638">
    <property type="term" value="F:phosphoribosylaminoimidazole carboxylase activity"/>
    <property type="evidence" value="ECO:0007669"/>
    <property type="project" value="UniProtKB-EC"/>
</dbReference>
<name>A0A7S0KRI4_MICPS</name>
<sequence length="619" mass="65319">MSASHVAPVPVTRAGRRGRSTRATRGTPVRVRAGLFGGKANDDPNAVCDDGLARNAKVGILGGGQLGRMLAIAASPMGVQLHCLDPSDPAPAAVASKHTLGSYQNRDDVIAFAKDCDVVTVEIEHIDTKALKELEDMGVDVQPTSRTLSIIQDKYAQKEHFAKAGVPLGDFKSVTDEAELVAVAEDFGFPLMIKSRRMAYDGKGNAVAKTAGDLSDAVAKLGGYDKGLYCEKWVPFVRELAVMVVRSKSGEVKAYPVTETVHANNICDVTTTPANIPASVANEATIAAKAAVASLEGAGMFGVEMFHLEDGRILLNEIAPRPHNSGHYTIEACACCQYQNTLRAIMGWPLGDTDMRVGGAVMKNILGDGEGDAAMRRMHDVMGAALKVPGANMHWYGKESSKAGRKMGHLTVTGKHPTEATARLERVLAIASGEPDAKPDLPPLVGIIMGSDSDLPTMAAAAETLESFGVGVEVTVVSAHRTPERMFEYARSAAGRGLRCIIAGAGGAAHLPGMVASMTPLPVIGVPVPLKHLDGVDSVHSILQMPKGVPVATVAIGNSTNAGLLAARIVGAYQPEVLVQMEEYQADMKTVVTDKAEKMETKGWKEYLGGMKGKPESMK</sequence>
<evidence type="ECO:0000256" key="10">
    <source>
        <dbReference type="ARBA" id="ARBA00031607"/>
    </source>
</evidence>
<dbReference type="SUPFAM" id="SSF52255">
    <property type="entry name" value="N5-CAIR mutase (phosphoribosylaminoimidazole carboxylase, PurE)"/>
    <property type="match status" value="1"/>
</dbReference>
<dbReference type="InterPro" id="IPR033747">
    <property type="entry name" value="PurE_ClassI"/>
</dbReference>
<keyword evidence="6" id="KW-0658">Purine biosynthesis</keyword>
<dbReference type="NCBIfam" id="NF004679">
    <property type="entry name" value="PRK06019.1-5"/>
    <property type="match status" value="1"/>
</dbReference>
<organism evidence="14">
    <name type="scientific">Micromonas pusilla</name>
    <name type="common">Picoplanktonic green alga</name>
    <name type="synonym">Chromulina pusilla</name>
    <dbReference type="NCBI Taxonomy" id="38833"/>
    <lineage>
        <taxon>Eukaryota</taxon>
        <taxon>Viridiplantae</taxon>
        <taxon>Chlorophyta</taxon>
        <taxon>Mamiellophyceae</taxon>
        <taxon>Mamiellales</taxon>
        <taxon>Mamiellaceae</taxon>
        <taxon>Micromonas</taxon>
    </lineage>
</organism>
<evidence type="ECO:0000256" key="3">
    <source>
        <dbReference type="ARBA" id="ARBA00006114"/>
    </source>
</evidence>
<evidence type="ECO:0000256" key="11">
    <source>
        <dbReference type="PROSITE-ProRule" id="PRU00409"/>
    </source>
</evidence>
<dbReference type="GO" id="GO:0006189">
    <property type="term" value="P:'de novo' IMP biosynthetic process"/>
    <property type="evidence" value="ECO:0007669"/>
    <property type="project" value="UniProtKB-UniPathway"/>
</dbReference>
<feature type="region of interest" description="Disordered" evidence="12">
    <location>
        <begin position="1"/>
        <end position="27"/>
    </location>
</feature>
<dbReference type="InterPro" id="IPR005875">
    <property type="entry name" value="PurK"/>
</dbReference>
<comment type="pathway">
    <text evidence="2">Purine metabolism; IMP biosynthesis via de novo pathway; 5-amino-1-(5-phospho-D-ribosyl)imidazole-4-carboxylate from 5-amino-1-(5-phospho-D-ribosyl)imidazole (carboxylase route): step 1/1.</text>
</comment>
<dbReference type="GO" id="GO:0046872">
    <property type="term" value="F:metal ion binding"/>
    <property type="evidence" value="ECO:0007669"/>
    <property type="project" value="InterPro"/>
</dbReference>
<evidence type="ECO:0000259" key="13">
    <source>
        <dbReference type="PROSITE" id="PS50975"/>
    </source>
</evidence>
<dbReference type="Pfam" id="PF17769">
    <property type="entry name" value="PurK_C"/>
    <property type="match status" value="1"/>
</dbReference>
<dbReference type="EMBL" id="HBEV01010057">
    <property type="protein sequence ID" value="CAD8590316.1"/>
    <property type="molecule type" value="Transcribed_RNA"/>
</dbReference>
<evidence type="ECO:0000256" key="12">
    <source>
        <dbReference type="SAM" id="MobiDB-lite"/>
    </source>
</evidence>
<dbReference type="Gene3D" id="3.30.470.20">
    <property type="entry name" value="ATP-grasp fold, B domain"/>
    <property type="match status" value="1"/>
</dbReference>